<dbReference type="Gene3D" id="3.60.20.10">
    <property type="entry name" value="Glutamine Phosphoribosylpyrophosphate, subunit 1, domain 1"/>
    <property type="match status" value="1"/>
</dbReference>
<evidence type="ECO:0000313" key="5">
    <source>
        <dbReference type="EMBL" id="MDE5415266.1"/>
    </source>
</evidence>
<dbReference type="InterPro" id="IPR023343">
    <property type="entry name" value="Penicillin_amidase_dom1"/>
</dbReference>
<dbReference type="InterPro" id="IPR043146">
    <property type="entry name" value="Penicillin_amidase_N_B-knob"/>
</dbReference>
<dbReference type="SUPFAM" id="SSF56235">
    <property type="entry name" value="N-terminal nucleophile aminohydrolases (Ntn hydrolases)"/>
    <property type="match status" value="1"/>
</dbReference>
<dbReference type="Gene3D" id="1.10.439.10">
    <property type="entry name" value="Penicillin Amidohydrolase, domain 1"/>
    <property type="match status" value="1"/>
</dbReference>
<keyword evidence="3" id="KW-0865">Zymogen</keyword>
<dbReference type="PIRSF" id="PIRSF001227">
    <property type="entry name" value="Pen_acylase"/>
    <property type="match status" value="1"/>
</dbReference>
<dbReference type="Gene3D" id="2.30.120.10">
    <property type="match status" value="1"/>
</dbReference>
<dbReference type="Proteomes" id="UP001148125">
    <property type="component" value="Unassembled WGS sequence"/>
</dbReference>
<dbReference type="Pfam" id="PF01804">
    <property type="entry name" value="Penicil_amidase"/>
    <property type="match status" value="1"/>
</dbReference>
<dbReference type="PANTHER" id="PTHR34218">
    <property type="entry name" value="PEPTIDASE S45 PENICILLIN AMIDASE"/>
    <property type="match status" value="1"/>
</dbReference>
<dbReference type="CDD" id="cd03747">
    <property type="entry name" value="Ntn_PGA_like"/>
    <property type="match status" value="1"/>
</dbReference>
<dbReference type="InterPro" id="IPR002692">
    <property type="entry name" value="S45"/>
</dbReference>
<evidence type="ECO:0000256" key="4">
    <source>
        <dbReference type="SAM" id="Phobius"/>
    </source>
</evidence>
<dbReference type="InterPro" id="IPR014395">
    <property type="entry name" value="Pen/GL7ACA/AHL_acylase"/>
</dbReference>
<keyword evidence="2" id="KW-0378">Hydrolase</keyword>
<evidence type="ECO:0000256" key="2">
    <source>
        <dbReference type="ARBA" id="ARBA00022801"/>
    </source>
</evidence>
<dbReference type="Gene3D" id="1.10.1400.10">
    <property type="match status" value="1"/>
</dbReference>
<keyword evidence="6" id="KW-1185">Reference proteome</keyword>
<dbReference type="EMBL" id="JAOTPO010000014">
    <property type="protein sequence ID" value="MDE5415266.1"/>
    <property type="molecule type" value="Genomic_DNA"/>
</dbReference>
<dbReference type="RefSeq" id="WP_275119871.1">
    <property type="nucleotide sequence ID" value="NZ_JAOTPO010000014.1"/>
</dbReference>
<gene>
    <name evidence="5" type="ORF">N7Z68_18055</name>
</gene>
<evidence type="ECO:0000256" key="3">
    <source>
        <dbReference type="ARBA" id="ARBA00023145"/>
    </source>
</evidence>
<dbReference type="InterPro" id="IPR029055">
    <property type="entry name" value="Ntn_hydrolases_N"/>
</dbReference>
<evidence type="ECO:0000313" key="6">
    <source>
        <dbReference type="Proteomes" id="UP001148125"/>
    </source>
</evidence>
<protein>
    <submittedName>
        <fullName evidence="5">Penicillin acylase family protein</fullName>
    </submittedName>
</protein>
<organism evidence="5 6">
    <name type="scientific">Alkalihalobacterium chitinilyticum</name>
    <dbReference type="NCBI Taxonomy" id="2980103"/>
    <lineage>
        <taxon>Bacteria</taxon>
        <taxon>Bacillati</taxon>
        <taxon>Bacillota</taxon>
        <taxon>Bacilli</taxon>
        <taxon>Bacillales</taxon>
        <taxon>Bacillaceae</taxon>
        <taxon>Alkalihalobacterium</taxon>
    </lineage>
</organism>
<sequence>METIVQSQSSRTKQQLFKKIALIGALVLVLIVTSVIIWGYLQMKKPLPVIEGTIHLSGLQETVTVWRDENGVPHIEALNENDLYFAQGYVTAQDRLFQMDLGRRQASGMLSEVIGEATVENDKFFRTFGLRRAAEATIDHLSADAMKALTAYADGVNAFISEAKEAGTLPLEFRFMGYEPNPWSVIDSITLGKYMAYDLGGNWESQMFRHYLLQNFSEEEALELFPTYPAGGPHVLDLLKAHTLDFSKSFGYADSPHLENGSNNWVISGEKTVTGKPLLADDPHLGLATPSIWYETHLKSPEVNVTGVIFAGIPGIIVGHNEHIAWGVTNVGPDVQQLYIEKRNPDHPYEFEYMGNWEKAEIIKEELKIKGEESIEFDVVITRHGPIISEFAHDDQPDSALSLRWTAHDPTPELDAVIRFNKATNWEEFEDALRYFHAPAQNFVFASTDGTIAYRANGLIPIRKTNEALLPVPGWTDEHEWQGYIPWEELPTIINPDGGFIATANNKIVDDNYPYHIAHSWAQPFRQQRIVDVLSSKEVMSTDDMKALQFDQRNLQAEELLPLLLPTLKSHSMLRYIDQEAIRLLEEWNFKDDPNLVAPLIHHLWIASISDVLFEERIDPDLFKHFRERRSVVDELIRLAANGEDSLWIENQGGYQEVVFEAFQRAVNRGIEVQGPRMEKWSWGDFHQVKLKHPLGAIAPLHILFNPTPQPVGGSAITVMAAAWNVNSGEVNHGAGWRGVMDLSDLSESYHVVVPGQSGHVTSRWYDNQIEDWVNGKYHSTNINPKTYHKTSKKLELHPAE</sequence>
<keyword evidence="4" id="KW-0472">Membrane</keyword>
<dbReference type="InterPro" id="IPR043147">
    <property type="entry name" value="Penicillin_amidase_A-knob"/>
</dbReference>
<reference evidence="5" key="1">
    <citation type="submission" date="2024-05" db="EMBL/GenBank/DDBJ databases">
        <title>Alkalihalobacillus sp. strain MEB203 novel alkaliphilic bacterium from Lonar Lake, India.</title>
        <authorList>
            <person name="Joshi A."/>
            <person name="Thite S."/>
            <person name="Mengade P."/>
        </authorList>
    </citation>
    <scope>NUCLEOTIDE SEQUENCE</scope>
    <source>
        <strain evidence="5">MEB 203</strain>
    </source>
</reference>
<accession>A0ABT5VII0</accession>
<proteinExistence type="inferred from homology"/>
<name>A0ABT5VII0_9BACI</name>
<evidence type="ECO:0000256" key="1">
    <source>
        <dbReference type="ARBA" id="ARBA00006586"/>
    </source>
</evidence>
<dbReference type="PANTHER" id="PTHR34218:SF4">
    <property type="entry name" value="ACYL-HOMOSERINE LACTONE ACYLASE QUIP"/>
    <property type="match status" value="1"/>
</dbReference>
<comment type="similarity">
    <text evidence="1">Belongs to the peptidase S45 family.</text>
</comment>
<comment type="caution">
    <text evidence="5">The sequence shown here is derived from an EMBL/GenBank/DDBJ whole genome shotgun (WGS) entry which is preliminary data.</text>
</comment>
<keyword evidence="4" id="KW-0812">Transmembrane</keyword>
<keyword evidence="4" id="KW-1133">Transmembrane helix</keyword>
<feature type="transmembrane region" description="Helical" evidence="4">
    <location>
        <begin position="20"/>
        <end position="41"/>
    </location>
</feature>